<sequence length="36" mass="4180">MLVNQRKIESLFKSSKARFSSRKTRVGPEKKGDDVR</sequence>
<feature type="region of interest" description="Disordered" evidence="1">
    <location>
        <begin position="16"/>
        <end position="36"/>
    </location>
</feature>
<accession>A0AAV5J6Y4</accession>
<feature type="compositionally biased region" description="Basic residues" evidence="1">
    <location>
        <begin position="16"/>
        <end position="25"/>
    </location>
</feature>
<evidence type="ECO:0000256" key="1">
    <source>
        <dbReference type="SAM" id="MobiDB-lite"/>
    </source>
</evidence>
<dbReference type="Proteomes" id="UP001054252">
    <property type="component" value="Unassembled WGS sequence"/>
</dbReference>
<dbReference type="AlphaFoldDB" id="A0AAV5J6Y4"/>
<comment type="caution">
    <text evidence="2">The sequence shown here is derived from an EMBL/GenBank/DDBJ whole genome shotgun (WGS) entry which is preliminary data.</text>
</comment>
<protein>
    <submittedName>
        <fullName evidence="2">Uncharacterized protein</fullName>
    </submittedName>
</protein>
<evidence type="ECO:0000313" key="3">
    <source>
        <dbReference type="Proteomes" id="UP001054252"/>
    </source>
</evidence>
<reference evidence="2 3" key="1">
    <citation type="journal article" date="2021" name="Commun. Biol.">
        <title>The genome of Shorea leprosula (Dipterocarpaceae) highlights the ecological relevance of drought in aseasonal tropical rainforests.</title>
        <authorList>
            <person name="Ng K.K.S."/>
            <person name="Kobayashi M.J."/>
            <person name="Fawcett J.A."/>
            <person name="Hatakeyama M."/>
            <person name="Paape T."/>
            <person name="Ng C.H."/>
            <person name="Ang C.C."/>
            <person name="Tnah L.H."/>
            <person name="Lee C.T."/>
            <person name="Nishiyama T."/>
            <person name="Sese J."/>
            <person name="O'Brien M.J."/>
            <person name="Copetti D."/>
            <person name="Mohd Noor M.I."/>
            <person name="Ong R.C."/>
            <person name="Putra M."/>
            <person name="Sireger I.Z."/>
            <person name="Indrioko S."/>
            <person name="Kosugi Y."/>
            <person name="Izuno A."/>
            <person name="Isagi Y."/>
            <person name="Lee S.L."/>
            <person name="Shimizu K.K."/>
        </authorList>
    </citation>
    <scope>NUCLEOTIDE SEQUENCE [LARGE SCALE GENOMIC DNA]</scope>
    <source>
        <strain evidence="2">214</strain>
    </source>
</reference>
<organism evidence="2 3">
    <name type="scientific">Rubroshorea leprosula</name>
    <dbReference type="NCBI Taxonomy" id="152421"/>
    <lineage>
        <taxon>Eukaryota</taxon>
        <taxon>Viridiplantae</taxon>
        <taxon>Streptophyta</taxon>
        <taxon>Embryophyta</taxon>
        <taxon>Tracheophyta</taxon>
        <taxon>Spermatophyta</taxon>
        <taxon>Magnoliopsida</taxon>
        <taxon>eudicotyledons</taxon>
        <taxon>Gunneridae</taxon>
        <taxon>Pentapetalae</taxon>
        <taxon>rosids</taxon>
        <taxon>malvids</taxon>
        <taxon>Malvales</taxon>
        <taxon>Dipterocarpaceae</taxon>
        <taxon>Rubroshorea</taxon>
    </lineage>
</organism>
<gene>
    <name evidence="2" type="ORF">SLEP1_g21735</name>
</gene>
<dbReference type="EMBL" id="BPVZ01000032">
    <property type="protein sequence ID" value="GKV10359.1"/>
    <property type="molecule type" value="Genomic_DNA"/>
</dbReference>
<name>A0AAV5J6Y4_9ROSI</name>
<feature type="compositionally biased region" description="Basic and acidic residues" evidence="1">
    <location>
        <begin position="26"/>
        <end position="36"/>
    </location>
</feature>
<proteinExistence type="predicted"/>
<keyword evidence="3" id="KW-1185">Reference proteome</keyword>
<evidence type="ECO:0000313" key="2">
    <source>
        <dbReference type="EMBL" id="GKV10359.1"/>
    </source>
</evidence>